<keyword evidence="4 7" id="KW-0812">Transmembrane</keyword>
<comment type="similarity">
    <text evidence="7">Belongs to the binding-protein-dependent transport system permease family.</text>
</comment>
<evidence type="ECO:0000256" key="7">
    <source>
        <dbReference type="RuleBase" id="RU363032"/>
    </source>
</evidence>
<evidence type="ECO:0000256" key="6">
    <source>
        <dbReference type="ARBA" id="ARBA00023136"/>
    </source>
</evidence>
<keyword evidence="2 7" id="KW-0813">Transport</keyword>
<keyword evidence="10" id="KW-1185">Reference proteome</keyword>
<sequence length="278" mass="30470">MKRLDRQRLGTEIMLLVILLLTLFFALPFWFMLVFATHDESAIFAIPAPLWFGNQLQANYQALLAALPAFWLNVKTSLYISSATALANMLLCALSGCAFALYDFAGKRLLLKAVILALLFPAVLNMMPTAIMVSFLQWFNQPRALILPAACGSFGILFIKQYIEQAISQDMVDAARVNGCNELQLFIHVVLPAITPALATVGLITFIGAWNNLIAPLIVLQDASLFTAPLALRSLQGVGTIPWGAICLGASLTTLPFILLLALTARWILRVTYQNAEV</sequence>
<evidence type="ECO:0000256" key="4">
    <source>
        <dbReference type="ARBA" id="ARBA00022692"/>
    </source>
</evidence>
<evidence type="ECO:0000256" key="2">
    <source>
        <dbReference type="ARBA" id="ARBA00022448"/>
    </source>
</evidence>
<feature type="domain" description="ABC transmembrane type-1" evidence="8">
    <location>
        <begin position="74"/>
        <end position="264"/>
    </location>
</feature>
<dbReference type="PANTHER" id="PTHR43744">
    <property type="entry name" value="ABC TRANSPORTER PERMEASE PROTEIN MG189-RELATED-RELATED"/>
    <property type="match status" value="1"/>
</dbReference>
<keyword evidence="6 7" id="KW-0472">Membrane</keyword>
<reference evidence="10" key="1">
    <citation type="journal article" date="2019" name="Int. J. Syst. Evol. Microbiol.">
        <title>The Global Catalogue of Microorganisms (GCM) 10K type strain sequencing project: providing services to taxonomists for standard genome sequencing and annotation.</title>
        <authorList>
            <consortium name="The Broad Institute Genomics Platform"/>
            <consortium name="The Broad Institute Genome Sequencing Center for Infectious Disease"/>
            <person name="Wu L."/>
            <person name="Ma J."/>
        </authorList>
    </citation>
    <scope>NUCLEOTIDE SEQUENCE [LARGE SCALE GENOMIC DNA]</scope>
    <source>
        <strain evidence="10">CCUG 54939</strain>
    </source>
</reference>
<organism evidence="9 10">
    <name type="scientific">Pseudaeromonas sharmana</name>
    <dbReference type="NCBI Taxonomy" id="328412"/>
    <lineage>
        <taxon>Bacteria</taxon>
        <taxon>Pseudomonadati</taxon>
        <taxon>Pseudomonadota</taxon>
        <taxon>Gammaproteobacteria</taxon>
        <taxon>Aeromonadales</taxon>
        <taxon>Aeromonadaceae</taxon>
        <taxon>Pseudaeromonas</taxon>
    </lineage>
</organism>
<comment type="subcellular location">
    <subcellularLocation>
        <location evidence="1 7">Cell membrane</location>
        <topology evidence="1 7">Multi-pass membrane protein</topology>
    </subcellularLocation>
</comment>
<dbReference type="Proteomes" id="UP001595692">
    <property type="component" value="Unassembled WGS sequence"/>
</dbReference>
<evidence type="ECO:0000259" key="8">
    <source>
        <dbReference type="PROSITE" id="PS50928"/>
    </source>
</evidence>
<evidence type="ECO:0000256" key="3">
    <source>
        <dbReference type="ARBA" id="ARBA00022475"/>
    </source>
</evidence>
<feature type="transmembrane region" description="Helical" evidence="7">
    <location>
        <begin position="145"/>
        <end position="163"/>
    </location>
</feature>
<evidence type="ECO:0000256" key="1">
    <source>
        <dbReference type="ARBA" id="ARBA00004651"/>
    </source>
</evidence>
<dbReference type="Gene3D" id="1.10.3720.10">
    <property type="entry name" value="MetI-like"/>
    <property type="match status" value="1"/>
</dbReference>
<dbReference type="SUPFAM" id="SSF161098">
    <property type="entry name" value="MetI-like"/>
    <property type="match status" value="1"/>
</dbReference>
<protein>
    <submittedName>
        <fullName evidence="9">Carbohydrate ABC transporter permease</fullName>
    </submittedName>
</protein>
<feature type="transmembrane region" description="Helical" evidence="7">
    <location>
        <begin position="183"/>
        <end position="207"/>
    </location>
</feature>
<feature type="transmembrane region" description="Helical" evidence="7">
    <location>
        <begin position="12"/>
        <end position="31"/>
    </location>
</feature>
<feature type="transmembrane region" description="Helical" evidence="7">
    <location>
        <begin position="114"/>
        <end position="139"/>
    </location>
</feature>
<name>A0ABV8CPA8_9GAMM</name>
<proteinExistence type="inferred from homology"/>
<evidence type="ECO:0000256" key="5">
    <source>
        <dbReference type="ARBA" id="ARBA00022989"/>
    </source>
</evidence>
<dbReference type="InterPro" id="IPR035906">
    <property type="entry name" value="MetI-like_sf"/>
</dbReference>
<feature type="transmembrane region" description="Helical" evidence="7">
    <location>
        <begin position="78"/>
        <end position="102"/>
    </location>
</feature>
<dbReference type="InterPro" id="IPR000515">
    <property type="entry name" value="MetI-like"/>
</dbReference>
<comment type="caution">
    <text evidence="9">The sequence shown here is derived from an EMBL/GenBank/DDBJ whole genome shotgun (WGS) entry which is preliminary data.</text>
</comment>
<evidence type="ECO:0000313" key="10">
    <source>
        <dbReference type="Proteomes" id="UP001595692"/>
    </source>
</evidence>
<accession>A0ABV8CPA8</accession>
<dbReference type="EMBL" id="JBHSAF010000014">
    <property type="protein sequence ID" value="MFC3913919.1"/>
    <property type="molecule type" value="Genomic_DNA"/>
</dbReference>
<dbReference type="Pfam" id="PF00528">
    <property type="entry name" value="BPD_transp_1"/>
    <property type="match status" value="1"/>
</dbReference>
<gene>
    <name evidence="9" type="ORF">ACFOSS_10630</name>
</gene>
<evidence type="ECO:0000313" key="9">
    <source>
        <dbReference type="EMBL" id="MFC3913919.1"/>
    </source>
</evidence>
<dbReference type="PANTHER" id="PTHR43744:SF12">
    <property type="entry name" value="ABC TRANSPORTER PERMEASE PROTEIN MG189-RELATED"/>
    <property type="match status" value="1"/>
</dbReference>
<dbReference type="PROSITE" id="PS50928">
    <property type="entry name" value="ABC_TM1"/>
    <property type="match status" value="1"/>
</dbReference>
<dbReference type="RefSeq" id="WP_377152332.1">
    <property type="nucleotide sequence ID" value="NZ_JBHSAF010000014.1"/>
</dbReference>
<keyword evidence="3" id="KW-1003">Cell membrane</keyword>
<feature type="transmembrane region" description="Helical" evidence="7">
    <location>
        <begin position="244"/>
        <end position="269"/>
    </location>
</feature>
<dbReference type="CDD" id="cd06261">
    <property type="entry name" value="TM_PBP2"/>
    <property type="match status" value="1"/>
</dbReference>
<keyword evidence="5 7" id="KW-1133">Transmembrane helix</keyword>